<name>A0A0G1NAN8_9BACT</name>
<keyword evidence="1" id="KW-1133">Transmembrane helix</keyword>
<comment type="caution">
    <text evidence="2">The sequence shown here is derived from an EMBL/GenBank/DDBJ whole genome shotgun (WGS) entry which is preliminary data.</text>
</comment>
<keyword evidence="1" id="KW-0472">Membrane</keyword>
<evidence type="ECO:0000256" key="1">
    <source>
        <dbReference type="SAM" id="Phobius"/>
    </source>
</evidence>
<dbReference type="AlphaFoldDB" id="A0A0G1NAN8"/>
<feature type="transmembrane region" description="Helical" evidence="1">
    <location>
        <begin position="118"/>
        <end position="147"/>
    </location>
</feature>
<dbReference type="EMBL" id="LCLO01000030">
    <property type="protein sequence ID" value="KKU17581.1"/>
    <property type="molecule type" value="Genomic_DNA"/>
</dbReference>
<gene>
    <name evidence="2" type="ORF">UX27_C0030G0002</name>
</gene>
<reference evidence="2 3" key="1">
    <citation type="journal article" date="2015" name="Nature">
        <title>rRNA introns, odd ribosomes, and small enigmatic genomes across a large radiation of phyla.</title>
        <authorList>
            <person name="Brown C.T."/>
            <person name="Hug L.A."/>
            <person name="Thomas B.C."/>
            <person name="Sharon I."/>
            <person name="Castelle C.J."/>
            <person name="Singh A."/>
            <person name="Wilkins M.J."/>
            <person name="Williams K.H."/>
            <person name="Banfield J.F."/>
        </authorList>
    </citation>
    <scope>NUCLEOTIDE SEQUENCE [LARGE SCALE GENOMIC DNA]</scope>
</reference>
<keyword evidence="1" id="KW-0812">Transmembrane</keyword>
<evidence type="ECO:0000313" key="2">
    <source>
        <dbReference type="EMBL" id="KKU17581.1"/>
    </source>
</evidence>
<protein>
    <submittedName>
        <fullName evidence="2">Uncharacterized protein</fullName>
    </submittedName>
</protein>
<dbReference type="Proteomes" id="UP000034644">
    <property type="component" value="Unassembled WGS sequence"/>
</dbReference>
<organism evidence="2 3">
    <name type="scientific">Candidatus Azambacteria bacterium GW2011_GWA2_45_90</name>
    <dbReference type="NCBI Taxonomy" id="1618614"/>
    <lineage>
        <taxon>Bacteria</taxon>
        <taxon>Candidatus Azamiibacteriota</taxon>
    </lineage>
</organism>
<proteinExistence type="predicted"/>
<feature type="transmembrane region" description="Helical" evidence="1">
    <location>
        <begin position="72"/>
        <end position="90"/>
    </location>
</feature>
<accession>A0A0G1NAN8</accession>
<sequence length="166" mass="18426">MGVLLKIHAKIAPLSKGCTKTHPLFVLDNDNMNKDCGKFFTHPAPPEPPDDLFDKIARRIREEERLTFKRRLTIFSIALALSAAAFIPAFRAVETELAESGFVEFSSLLFSDSGAVLAYWQSFVFALLESLPTTGLIALLAAVFALLQSLKFFSRDVKFIFKPAAN</sequence>
<evidence type="ECO:0000313" key="3">
    <source>
        <dbReference type="Proteomes" id="UP000034644"/>
    </source>
</evidence>